<evidence type="ECO:0000256" key="8">
    <source>
        <dbReference type="ARBA" id="ARBA00023054"/>
    </source>
</evidence>
<evidence type="ECO:0000256" key="6">
    <source>
        <dbReference type="ARBA" id="ARBA00022490"/>
    </source>
</evidence>
<evidence type="ECO:0000256" key="9">
    <source>
        <dbReference type="ARBA" id="ARBA00023136"/>
    </source>
</evidence>
<comment type="similarity">
    <text evidence="5">Belongs to the SCOC family.</text>
</comment>
<feature type="region of interest" description="Disordered" evidence="11">
    <location>
        <begin position="23"/>
        <end position="113"/>
    </location>
</feature>
<accession>A0AAN6EVW4</accession>
<name>A0AAN6EVW4_EXODE</name>
<keyword evidence="7" id="KW-0333">Golgi apparatus</keyword>
<feature type="compositionally biased region" description="Basic and acidic residues" evidence="11">
    <location>
        <begin position="84"/>
        <end position="113"/>
    </location>
</feature>
<evidence type="ECO:0000256" key="11">
    <source>
        <dbReference type="SAM" id="MobiDB-lite"/>
    </source>
</evidence>
<gene>
    <name evidence="12" type="ORF">HRR80_003657</name>
</gene>
<feature type="region of interest" description="Disordered" evidence="11">
    <location>
        <begin position="171"/>
        <end position="190"/>
    </location>
</feature>
<keyword evidence="6" id="KW-0963">Cytoplasm</keyword>
<dbReference type="Gene3D" id="1.20.5.170">
    <property type="match status" value="1"/>
</dbReference>
<keyword evidence="9" id="KW-0472">Membrane</keyword>
<feature type="coiled-coil region" evidence="10">
    <location>
        <begin position="122"/>
        <end position="163"/>
    </location>
</feature>
<evidence type="ECO:0000313" key="12">
    <source>
        <dbReference type="EMBL" id="KAJ8992557.1"/>
    </source>
</evidence>
<evidence type="ECO:0000256" key="10">
    <source>
        <dbReference type="SAM" id="Coils"/>
    </source>
</evidence>
<comment type="subcellular location">
    <subcellularLocation>
        <location evidence="3">Cytoplasm</location>
        <location evidence="3">Cytosol</location>
    </subcellularLocation>
    <subcellularLocation>
        <location evidence="2">Golgi apparatus membrane</location>
        <topology evidence="2">Peripheral membrane protein</topology>
        <orientation evidence="2">Cytoplasmic side</orientation>
    </subcellularLocation>
    <subcellularLocation>
        <location evidence="4">Golgi apparatus</location>
        <location evidence="4">trans-Golgi network</location>
    </subcellularLocation>
</comment>
<dbReference type="GO" id="GO:0005829">
    <property type="term" value="C:cytosol"/>
    <property type="evidence" value="ECO:0007669"/>
    <property type="project" value="UniProtKB-SubCell"/>
</dbReference>
<evidence type="ECO:0000256" key="4">
    <source>
        <dbReference type="ARBA" id="ARBA00004601"/>
    </source>
</evidence>
<dbReference type="PANTHER" id="PTHR21614">
    <property type="entry name" value="SHORT COILED COIL PROTEIN"/>
    <property type="match status" value="1"/>
</dbReference>
<organism evidence="12 13">
    <name type="scientific">Exophiala dermatitidis</name>
    <name type="common">Black yeast-like fungus</name>
    <name type="synonym">Wangiella dermatitidis</name>
    <dbReference type="NCBI Taxonomy" id="5970"/>
    <lineage>
        <taxon>Eukaryota</taxon>
        <taxon>Fungi</taxon>
        <taxon>Dikarya</taxon>
        <taxon>Ascomycota</taxon>
        <taxon>Pezizomycotina</taxon>
        <taxon>Eurotiomycetes</taxon>
        <taxon>Chaetothyriomycetidae</taxon>
        <taxon>Chaetothyriales</taxon>
        <taxon>Herpotrichiellaceae</taxon>
        <taxon>Exophiala</taxon>
    </lineage>
</organism>
<reference evidence="12" key="1">
    <citation type="submission" date="2023-01" db="EMBL/GenBank/DDBJ databases">
        <title>Exophiala dermititidis isolated from Cystic Fibrosis Patient.</title>
        <authorList>
            <person name="Kurbessoian T."/>
            <person name="Crocker A."/>
            <person name="Murante D."/>
            <person name="Hogan D.A."/>
            <person name="Stajich J.E."/>
        </authorList>
    </citation>
    <scope>NUCLEOTIDE SEQUENCE</scope>
    <source>
        <strain evidence="12">Ex8</strain>
    </source>
</reference>
<feature type="compositionally biased region" description="Basic and acidic residues" evidence="11">
    <location>
        <begin position="64"/>
        <end position="76"/>
    </location>
</feature>
<dbReference type="InterPro" id="IPR019357">
    <property type="entry name" value="SCOC"/>
</dbReference>
<dbReference type="EMBL" id="JAJGCB010000005">
    <property type="protein sequence ID" value="KAJ8992557.1"/>
    <property type="molecule type" value="Genomic_DNA"/>
</dbReference>
<dbReference type="GO" id="GO:0005802">
    <property type="term" value="C:trans-Golgi network"/>
    <property type="evidence" value="ECO:0007669"/>
    <property type="project" value="TreeGrafter"/>
</dbReference>
<comment type="caution">
    <text evidence="12">The sequence shown here is derived from an EMBL/GenBank/DDBJ whole genome shotgun (WGS) entry which is preliminary data.</text>
</comment>
<evidence type="ECO:0000256" key="3">
    <source>
        <dbReference type="ARBA" id="ARBA00004514"/>
    </source>
</evidence>
<evidence type="ECO:0000256" key="2">
    <source>
        <dbReference type="ARBA" id="ARBA00004255"/>
    </source>
</evidence>
<evidence type="ECO:0000313" key="13">
    <source>
        <dbReference type="Proteomes" id="UP001161757"/>
    </source>
</evidence>
<dbReference type="PANTHER" id="PTHR21614:SF0">
    <property type="entry name" value="GEO08385P1"/>
    <property type="match status" value="1"/>
</dbReference>
<feature type="compositionally biased region" description="Low complexity" evidence="11">
    <location>
        <begin position="32"/>
        <end position="59"/>
    </location>
</feature>
<dbReference type="Pfam" id="PF10224">
    <property type="entry name" value="DUF2205"/>
    <property type="match status" value="1"/>
</dbReference>
<evidence type="ECO:0000256" key="1">
    <source>
        <dbReference type="ARBA" id="ARBA00002743"/>
    </source>
</evidence>
<protein>
    <recommendedName>
        <fullName evidence="14">BZIP transcription factor</fullName>
    </recommendedName>
</protein>
<dbReference type="GO" id="GO:0000139">
    <property type="term" value="C:Golgi membrane"/>
    <property type="evidence" value="ECO:0007669"/>
    <property type="project" value="UniProtKB-SubCell"/>
</dbReference>
<sequence length="190" mass="21236">MHRTPSSPKATAAFPGAISLVSADNTSEIPRRPSITPSISSSSSSSESENSSQPQSPRSSSRRGRMDRPRLGDRQRSNNTIIVPKDRAGWQRDKPQYPPDDARAMSPRRNSEDIERLERGLREALKQQAQSLQSSLAALAEKIDEVKNDHDKLETENRFLQDYIGGLTRTMSKDNLTRSTSMSSKKKGRR</sequence>
<evidence type="ECO:0000256" key="5">
    <source>
        <dbReference type="ARBA" id="ARBA00010880"/>
    </source>
</evidence>
<evidence type="ECO:0000256" key="7">
    <source>
        <dbReference type="ARBA" id="ARBA00023034"/>
    </source>
</evidence>
<keyword evidence="8 10" id="KW-0175">Coiled coil</keyword>
<dbReference type="Proteomes" id="UP001161757">
    <property type="component" value="Unassembled WGS sequence"/>
</dbReference>
<dbReference type="AlphaFoldDB" id="A0AAN6EVW4"/>
<evidence type="ECO:0008006" key="14">
    <source>
        <dbReference type="Google" id="ProtNLM"/>
    </source>
</evidence>
<comment type="function">
    <text evidence="1">Positive regulator of amino acid starvation-induced autophagy.</text>
</comment>
<proteinExistence type="inferred from homology"/>